<keyword evidence="3" id="KW-1185">Reference proteome</keyword>
<dbReference type="AlphaFoldDB" id="A0A8H3TPQ7"/>
<evidence type="ECO:0000256" key="1">
    <source>
        <dbReference type="SAM" id="MobiDB-lite"/>
    </source>
</evidence>
<dbReference type="Proteomes" id="UP000620104">
    <property type="component" value="Unassembled WGS sequence"/>
</dbReference>
<feature type="region of interest" description="Disordered" evidence="1">
    <location>
        <begin position="1"/>
        <end position="22"/>
    </location>
</feature>
<gene>
    <name evidence="2" type="ORF">NliqN6_1068</name>
</gene>
<name>A0A8H3TPQ7_9TREE</name>
<organism evidence="2 3">
    <name type="scientific">Naganishia liquefaciens</name>
    <dbReference type="NCBI Taxonomy" id="104408"/>
    <lineage>
        <taxon>Eukaryota</taxon>
        <taxon>Fungi</taxon>
        <taxon>Dikarya</taxon>
        <taxon>Basidiomycota</taxon>
        <taxon>Agaricomycotina</taxon>
        <taxon>Tremellomycetes</taxon>
        <taxon>Filobasidiales</taxon>
        <taxon>Filobasidiaceae</taxon>
        <taxon>Naganishia</taxon>
    </lineage>
</organism>
<accession>A0A8H3TPQ7</accession>
<reference evidence="2" key="1">
    <citation type="submission" date="2020-07" db="EMBL/GenBank/DDBJ databases">
        <title>Draft Genome Sequence of a Deep-Sea Yeast, Naganishia (Cryptococcus) liquefaciens strain N6.</title>
        <authorList>
            <person name="Han Y.W."/>
            <person name="Kajitani R."/>
            <person name="Morimoto H."/>
            <person name="Parhat M."/>
            <person name="Tsubouchi H."/>
            <person name="Bakenova O."/>
            <person name="Ogata M."/>
            <person name="Argunhan B."/>
            <person name="Aoki R."/>
            <person name="Kajiwara S."/>
            <person name="Itoh T."/>
            <person name="Iwasaki H."/>
        </authorList>
    </citation>
    <scope>NUCLEOTIDE SEQUENCE</scope>
    <source>
        <strain evidence="2">N6</strain>
    </source>
</reference>
<dbReference type="EMBL" id="BLZA01000009">
    <property type="protein sequence ID" value="GHJ84666.1"/>
    <property type="molecule type" value="Genomic_DNA"/>
</dbReference>
<protein>
    <submittedName>
        <fullName evidence="2">Uncharacterized protein</fullName>
    </submittedName>
</protein>
<evidence type="ECO:0000313" key="3">
    <source>
        <dbReference type="Proteomes" id="UP000620104"/>
    </source>
</evidence>
<evidence type="ECO:0000313" key="2">
    <source>
        <dbReference type="EMBL" id="GHJ84666.1"/>
    </source>
</evidence>
<proteinExistence type="predicted"/>
<sequence>MNPTKVMAKLDDGTSTEEELEPGPLGDLLRTAWRVVTGMPWFEALYGLPCSHFGVRVTHHPVRDSEDRLAAFETDVEIAITTDPEIDLPKLRLGKKLIKKAYEDLLRKRLLRYETQCIRSAPRRQKPNSRNASS</sequence>
<comment type="caution">
    <text evidence="2">The sequence shown here is derived from an EMBL/GenBank/DDBJ whole genome shotgun (WGS) entry which is preliminary data.</text>
</comment>